<dbReference type="InterPro" id="IPR050993">
    <property type="entry name" value="Isochorismatase_domain"/>
</dbReference>
<dbReference type="AlphaFoldDB" id="A0A4Q9RDG7"/>
<comment type="caution">
    <text evidence="2">The sequence shown here is derived from an EMBL/GenBank/DDBJ whole genome shotgun (WGS) entry which is preliminary data.</text>
</comment>
<dbReference type="RefSeq" id="WP_131183559.1">
    <property type="nucleotide sequence ID" value="NZ_QJUO01000005.1"/>
</dbReference>
<dbReference type="InterPro" id="IPR036380">
    <property type="entry name" value="Isochorismatase-like_sf"/>
</dbReference>
<protein>
    <submittedName>
        <fullName evidence="2">Hydrolase</fullName>
    </submittedName>
</protein>
<dbReference type="Gene3D" id="3.40.50.850">
    <property type="entry name" value="Isochorismatase-like"/>
    <property type="match status" value="1"/>
</dbReference>
<proteinExistence type="predicted"/>
<dbReference type="Proteomes" id="UP000292639">
    <property type="component" value="Unassembled WGS sequence"/>
</dbReference>
<dbReference type="PANTHER" id="PTHR14119:SF3">
    <property type="entry name" value="ISOCHORISMATASE DOMAIN-CONTAINING PROTEIN 2"/>
    <property type="match status" value="1"/>
</dbReference>
<dbReference type="GO" id="GO:0016787">
    <property type="term" value="F:hydrolase activity"/>
    <property type="evidence" value="ECO:0007669"/>
    <property type="project" value="UniProtKB-KW"/>
</dbReference>
<accession>A0A4Q9RDG7</accession>
<dbReference type="InterPro" id="IPR000868">
    <property type="entry name" value="Isochorismatase-like_dom"/>
</dbReference>
<dbReference type="SUPFAM" id="SSF52499">
    <property type="entry name" value="Isochorismatase-like hydrolases"/>
    <property type="match status" value="1"/>
</dbReference>
<feature type="domain" description="Isochorismatase-like" evidence="1">
    <location>
        <begin position="9"/>
        <end position="156"/>
    </location>
</feature>
<gene>
    <name evidence="2" type="ORF">DNJ96_07620</name>
</gene>
<keyword evidence="2" id="KW-0378">Hydrolase</keyword>
<dbReference type="Pfam" id="PF00857">
    <property type="entry name" value="Isochorismatase"/>
    <property type="match status" value="1"/>
</dbReference>
<dbReference type="EMBL" id="QJUP01000007">
    <property type="protein sequence ID" value="TBU97981.1"/>
    <property type="molecule type" value="Genomic_DNA"/>
</dbReference>
<evidence type="ECO:0000313" key="2">
    <source>
        <dbReference type="EMBL" id="TBU97981.1"/>
    </source>
</evidence>
<organism evidence="2 3">
    <name type="scientific">Stutzerimonas kirkiae</name>
    <dbReference type="NCBI Taxonomy" id="2211392"/>
    <lineage>
        <taxon>Bacteria</taxon>
        <taxon>Pseudomonadati</taxon>
        <taxon>Pseudomonadota</taxon>
        <taxon>Gammaproteobacteria</taxon>
        <taxon>Pseudomonadales</taxon>
        <taxon>Pseudomonadaceae</taxon>
        <taxon>Stutzerimonas</taxon>
    </lineage>
</organism>
<name>A0A4Q9RDG7_9GAMM</name>
<sequence length="180" mass="19961">MRIKANDSTLLVIDIQERLLPVIQDGESVLEHSGWLLRAAQRLGVPVLLSEQYSKGLGPTSARLREGIAAEAILEKLEFSAARSGELFKLPGGERGQFIICGCETHVCVLQTVLDLLQRGNQVFVVEEAVGSRRAADKKLALKRMRQAGATIVSREMVVFEWLEKAGTDEFRAISKEFIR</sequence>
<keyword evidence="3" id="KW-1185">Reference proteome</keyword>
<evidence type="ECO:0000313" key="3">
    <source>
        <dbReference type="Proteomes" id="UP000292639"/>
    </source>
</evidence>
<dbReference type="CDD" id="cd01012">
    <property type="entry name" value="YcaC_related"/>
    <property type="match status" value="1"/>
</dbReference>
<reference evidence="2 3" key="1">
    <citation type="submission" date="2018-06" db="EMBL/GenBank/DDBJ databases">
        <title>Three novel Pseudomonas species isolated from symptomatic oak.</title>
        <authorList>
            <person name="Bueno-Gonzalez V."/>
            <person name="Brady C."/>
        </authorList>
    </citation>
    <scope>NUCLEOTIDE SEQUENCE [LARGE SCALE GENOMIC DNA]</scope>
    <source>
        <strain evidence="2 3">P17C</strain>
    </source>
</reference>
<evidence type="ECO:0000259" key="1">
    <source>
        <dbReference type="Pfam" id="PF00857"/>
    </source>
</evidence>
<dbReference type="PANTHER" id="PTHR14119">
    <property type="entry name" value="HYDROLASE"/>
    <property type="match status" value="1"/>
</dbReference>